<evidence type="ECO:0000313" key="3">
    <source>
        <dbReference type="Proteomes" id="UP000054823"/>
    </source>
</evidence>
<evidence type="ECO:0000313" key="2">
    <source>
        <dbReference type="EMBL" id="CUH53053.1"/>
    </source>
</evidence>
<dbReference type="EMBL" id="CYPW01000024">
    <property type="protein sequence ID" value="CUH53053.1"/>
    <property type="molecule type" value="Genomic_DNA"/>
</dbReference>
<organism evidence="2 3">
    <name type="scientific">Shimia marina</name>
    <dbReference type="NCBI Taxonomy" id="321267"/>
    <lineage>
        <taxon>Bacteria</taxon>
        <taxon>Pseudomonadati</taxon>
        <taxon>Pseudomonadota</taxon>
        <taxon>Alphaproteobacteria</taxon>
        <taxon>Rhodobacterales</taxon>
        <taxon>Roseobacteraceae</taxon>
    </lineage>
</organism>
<proteinExistence type="predicted"/>
<gene>
    <name evidence="2" type="ORF">SHM7688_02505</name>
</gene>
<accession>A0A0P1ERC9</accession>
<keyword evidence="1" id="KW-1133">Transmembrane helix</keyword>
<sequence>MKISLNKPDCLILKGTTRVISTVLCMILIIIFGISLFAAFTGYTVGWGVAAGGVIVGGGILWLVYHKTEVVFDRPSNLLTVRKTMLHGTCEETIPLDDVRQADVDLKRNERSNNRLHASYTYRLCVVTGATQNRYRVALSHGYTTSKRHLLTAQKINDWLGAPDAPIAAGPSMADISEIISALGFGKAK</sequence>
<dbReference type="Proteomes" id="UP000054823">
    <property type="component" value="Unassembled WGS sequence"/>
</dbReference>
<dbReference type="AlphaFoldDB" id="A0A0P1ERC9"/>
<feature type="transmembrane region" description="Helical" evidence="1">
    <location>
        <begin position="46"/>
        <end position="65"/>
    </location>
</feature>
<keyword evidence="3" id="KW-1185">Reference proteome</keyword>
<evidence type="ECO:0000256" key="1">
    <source>
        <dbReference type="SAM" id="Phobius"/>
    </source>
</evidence>
<dbReference type="OrthoDB" id="7877339at2"/>
<dbReference type="STRING" id="321267.SHM7688_02505"/>
<reference evidence="2 3" key="1">
    <citation type="submission" date="2015-09" db="EMBL/GenBank/DDBJ databases">
        <authorList>
            <consortium name="Swine Surveillance"/>
        </authorList>
    </citation>
    <scope>NUCLEOTIDE SEQUENCE [LARGE SCALE GENOMIC DNA]</scope>
    <source>
        <strain evidence="2 3">CECT 7688</strain>
    </source>
</reference>
<keyword evidence="1" id="KW-0812">Transmembrane</keyword>
<keyword evidence="1" id="KW-0472">Membrane</keyword>
<feature type="transmembrane region" description="Helical" evidence="1">
    <location>
        <begin position="20"/>
        <end position="40"/>
    </location>
</feature>
<protein>
    <submittedName>
        <fullName evidence="2">Uncharacterized protein</fullName>
    </submittedName>
</protein>
<name>A0A0P1ERC9_9RHOB</name>